<dbReference type="Proteomes" id="UP000306918">
    <property type="component" value="Unassembled WGS sequence"/>
</dbReference>
<gene>
    <name evidence="1" type="ORF">FAM09_13330</name>
</gene>
<proteinExistence type="predicted"/>
<keyword evidence="2" id="KW-1185">Reference proteome</keyword>
<dbReference type="EMBL" id="STFF01000003">
    <property type="protein sequence ID" value="THU39480.1"/>
    <property type="molecule type" value="Genomic_DNA"/>
</dbReference>
<comment type="caution">
    <text evidence="1">The sequence shown here is derived from an EMBL/GenBank/DDBJ whole genome shotgun (WGS) entry which is preliminary data.</text>
</comment>
<evidence type="ECO:0000313" key="2">
    <source>
        <dbReference type="Proteomes" id="UP000306918"/>
    </source>
</evidence>
<reference evidence="1 2" key="1">
    <citation type="submission" date="2019-04" db="EMBL/GenBank/DDBJ databases">
        <title>Niastella caeni sp. nov., isolated from activated sludge.</title>
        <authorList>
            <person name="Sheng M."/>
        </authorList>
    </citation>
    <scope>NUCLEOTIDE SEQUENCE [LARGE SCALE GENOMIC DNA]</scope>
    <source>
        <strain evidence="1 2">HX-2-15</strain>
    </source>
</reference>
<name>A0A4S8HV70_9BACT</name>
<accession>A0A4S8HV70</accession>
<evidence type="ECO:0000313" key="1">
    <source>
        <dbReference type="EMBL" id="THU39480.1"/>
    </source>
</evidence>
<sequence length="71" mass="8189">MVCSLWFIVCSCCRALKSFIISKTQLCQHAASFRRQKITARINKPQTTNHKQQTTNNKQQTTNCNIIALFQ</sequence>
<dbReference type="AlphaFoldDB" id="A0A4S8HV70"/>
<protein>
    <submittedName>
        <fullName evidence="1">Uncharacterized protein</fullName>
    </submittedName>
</protein>
<organism evidence="1 2">
    <name type="scientific">Niastella caeni</name>
    <dbReference type="NCBI Taxonomy" id="2569763"/>
    <lineage>
        <taxon>Bacteria</taxon>
        <taxon>Pseudomonadati</taxon>
        <taxon>Bacteroidota</taxon>
        <taxon>Chitinophagia</taxon>
        <taxon>Chitinophagales</taxon>
        <taxon>Chitinophagaceae</taxon>
        <taxon>Niastella</taxon>
    </lineage>
</organism>